<evidence type="ECO:0000259" key="3">
    <source>
        <dbReference type="Pfam" id="PF25876"/>
    </source>
</evidence>
<evidence type="ECO:0000259" key="5">
    <source>
        <dbReference type="Pfam" id="PF25967"/>
    </source>
</evidence>
<dbReference type="SUPFAM" id="SSF111369">
    <property type="entry name" value="HlyD-like secretion proteins"/>
    <property type="match status" value="1"/>
</dbReference>
<evidence type="ECO:0000259" key="4">
    <source>
        <dbReference type="Pfam" id="PF25917"/>
    </source>
</evidence>
<dbReference type="Gene3D" id="2.40.420.20">
    <property type="match status" value="1"/>
</dbReference>
<name>A0A9D1NP21_9BACT</name>
<dbReference type="Pfam" id="PF25876">
    <property type="entry name" value="HH_MFP_RND"/>
    <property type="match status" value="1"/>
</dbReference>
<feature type="domain" description="Multidrug resistance protein MdtA-like C-terminal permuted SH3" evidence="5">
    <location>
        <begin position="320"/>
        <end position="377"/>
    </location>
</feature>
<comment type="subcellular location">
    <subcellularLocation>
        <location evidence="1">Cell envelope</location>
    </subcellularLocation>
</comment>
<dbReference type="InterPro" id="IPR058627">
    <property type="entry name" value="MdtA-like_C"/>
</dbReference>
<dbReference type="PANTHER" id="PTHR30158">
    <property type="entry name" value="ACRA/E-RELATED COMPONENT OF DRUG EFFLUX TRANSPORTER"/>
    <property type="match status" value="1"/>
</dbReference>
<dbReference type="InterPro" id="IPR058624">
    <property type="entry name" value="MdtA-like_HH"/>
</dbReference>
<reference evidence="6" key="2">
    <citation type="journal article" date="2021" name="PeerJ">
        <title>Extensive microbial diversity within the chicken gut microbiome revealed by metagenomics and culture.</title>
        <authorList>
            <person name="Gilroy R."/>
            <person name="Ravi A."/>
            <person name="Getino M."/>
            <person name="Pursley I."/>
            <person name="Horton D.L."/>
            <person name="Alikhan N.F."/>
            <person name="Baker D."/>
            <person name="Gharbi K."/>
            <person name="Hall N."/>
            <person name="Watson M."/>
            <person name="Adriaenssens E.M."/>
            <person name="Foster-Nyarko E."/>
            <person name="Jarju S."/>
            <person name="Secka A."/>
            <person name="Antonio M."/>
            <person name="Oren A."/>
            <person name="Chaudhuri R.R."/>
            <person name="La Ragione R."/>
            <person name="Hildebrand F."/>
            <person name="Pallen M.J."/>
        </authorList>
    </citation>
    <scope>NUCLEOTIDE SEQUENCE</scope>
    <source>
        <strain evidence="6">35461</strain>
    </source>
</reference>
<feature type="domain" description="Multidrug resistance protein MdtA-like alpha-helical hairpin" evidence="3">
    <location>
        <begin position="125"/>
        <end position="191"/>
    </location>
</feature>
<feature type="domain" description="Multidrug resistance protein MdtA-like barrel-sandwich hybrid" evidence="4">
    <location>
        <begin position="85"/>
        <end position="214"/>
    </location>
</feature>
<dbReference type="NCBIfam" id="TIGR01730">
    <property type="entry name" value="RND_mfp"/>
    <property type="match status" value="1"/>
</dbReference>
<gene>
    <name evidence="6" type="ORF">IAC79_05880</name>
</gene>
<sequence>MEEKKNPLSATIGLLLSVVVAVGLGWFARSIYQNTLDAEAQAKAVEAAAAAAAVKPVTVETAQVTLKAINPPQSFMGHVEPILDVDLRAQIEGTIDAVAFQEGATVKEGDLLYRIDPRVYEARVAQAKAALAEAEARSENANRYYERISKVDKRSVTEAEIDQAYADKLEAQAAIEQCKADLKSAEINLGYCEIRAPISGRIGQSLLKKGDYVSPSLGTLARIVQMDPVRVVFSVPDRAYLQGKTVAGTQGLASDAIRAQIRLADGSIYAHDGKADFIGNEMSMETASLPVRYAFANPDQLLLSNAYVTVLLSEAKPTEAMVIPANAVLANATGDYVYVNADGKAARRAITIGARIEGMVEVKAGLQVGDEVVTEGVVNVIEGANLNVVNPSPNAQPAAAVTLAK</sequence>
<dbReference type="Gene3D" id="2.40.30.170">
    <property type="match status" value="1"/>
</dbReference>
<evidence type="ECO:0000313" key="6">
    <source>
        <dbReference type="EMBL" id="HIV09621.1"/>
    </source>
</evidence>
<dbReference type="Gene3D" id="1.10.287.470">
    <property type="entry name" value="Helix hairpin bin"/>
    <property type="match status" value="1"/>
</dbReference>
<dbReference type="GO" id="GO:0030313">
    <property type="term" value="C:cell envelope"/>
    <property type="evidence" value="ECO:0007669"/>
    <property type="project" value="UniProtKB-SubCell"/>
</dbReference>
<reference evidence="6" key="1">
    <citation type="submission" date="2020-10" db="EMBL/GenBank/DDBJ databases">
        <authorList>
            <person name="Gilroy R."/>
        </authorList>
    </citation>
    <scope>NUCLEOTIDE SEQUENCE</scope>
    <source>
        <strain evidence="6">35461</strain>
    </source>
</reference>
<dbReference type="GO" id="GO:0046677">
    <property type="term" value="P:response to antibiotic"/>
    <property type="evidence" value="ECO:0007669"/>
    <property type="project" value="TreeGrafter"/>
</dbReference>
<dbReference type="Pfam" id="PF25967">
    <property type="entry name" value="RND-MFP_C"/>
    <property type="match status" value="1"/>
</dbReference>
<dbReference type="Pfam" id="PF25917">
    <property type="entry name" value="BSH_RND"/>
    <property type="match status" value="1"/>
</dbReference>
<organism evidence="6 7">
    <name type="scientific">Candidatus Spyradenecus faecavium</name>
    <dbReference type="NCBI Taxonomy" id="2840947"/>
    <lineage>
        <taxon>Bacteria</taxon>
        <taxon>Pseudomonadati</taxon>
        <taxon>Lentisphaerota</taxon>
        <taxon>Lentisphaeria</taxon>
        <taxon>Lentisphaerales</taxon>
        <taxon>Lentisphaeraceae</taxon>
        <taxon>Lentisphaeraceae incertae sedis</taxon>
        <taxon>Candidatus Spyradenecus</taxon>
    </lineage>
</organism>
<comment type="caution">
    <text evidence="6">The sequence shown here is derived from an EMBL/GenBank/DDBJ whole genome shotgun (WGS) entry which is preliminary data.</text>
</comment>
<dbReference type="GO" id="GO:0022857">
    <property type="term" value="F:transmembrane transporter activity"/>
    <property type="evidence" value="ECO:0007669"/>
    <property type="project" value="InterPro"/>
</dbReference>
<accession>A0A9D1NP21</accession>
<dbReference type="InterPro" id="IPR058625">
    <property type="entry name" value="MdtA-like_BSH"/>
</dbReference>
<dbReference type="Gene3D" id="2.40.50.100">
    <property type="match status" value="1"/>
</dbReference>
<comment type="similarity">
    <text evidence="2">Belongs to the membrane fusion protein (MFP) (TC 8.A.1) family.</text>
</comment>
<evidence type="ECO:0000256" key="1">
    <source>
        <dbReference type="ARBA" id="ARBA00004196"/>
    </source>
</evidence>
<dbReference type="InterPro" id="IPR006143">
    <property type="entry name" value="RND_pump_MFP"/>
</dbReference>
<dbReference type="EMBL" id="DVOR01000189">
    <property type="protein sequence ID" value="HIV09621.1"/>
    <property type="molecule type" value="Genomic_DNA"/>
</dbReference>
<dbReference type="Proteomes" id="UP000886845">
    <property type="component" value="Unassembled WGS sequence"/>
</dbReference>
<dbReference type="GO" id="GO:0005886">
    <property type="term" value="C:plasma membrane"/>
    <property type="evidence" value="ECO:0007669"/>
    <property type="project" value="TreeGrafter"/>
</dbReference>
<dbReference type="AlphaFoldDB" id="A0A9D1NP21"/>
<protein>
    <submittedName>
        <fullName evidence="6">Efflux RND transporter periplasmic adaptor subunit</fullName>
    </submittedName>
</protein>
<proteinExistence type="inferred from homology"/>
<evidence type="ECO:0000256" key="2">
    <source>
        <dbReference type="ARBA" id="ARBA00009477"/>
    </source>
</evidence>
<evidence type="ECO:0000313" key="7">
    <source>
        <dbReference type="Proteomes" id="UP000886845"/>
    </source>
</evidence>